<comment type="subcellular location">
    <subcellularLocation>
        <location evidence="1 7">Periplasm</location>
    </subcellularLocation>
</comment>
<evidence type="ECO:0000256" key="6">
    <source>
        <dbReference type="ARBA" id="ARBA00023284"/>
    </source>
</evidence>
<keyword evidence="3 9" id="KW-0732">Signal</keyword>
<evidence type="ECO:0000313" key="11">
    <source>
        <dbReference type="EMBL" id="RJG15109.1"/>
    </source>
</evidence>
<gene>
    <name evidence="11" type="ORF">D3872_14605</name>
</gene>
<evidence type="ECO:0000256" key="7">
    <source>
        <dbReference type="PIRNR" id="PIRNR001488"/>
    </source>
</evidence>
<organism evidence="11 12">
    <name type="scientific">Massilia cavernae</name>
    <dbReference type="NCBI Taxonomy" id="2320864"/>
    <lineage>
        <taxon>Bacteria</taxon>
        <taxon>Pseudomonadati</taxon>
        <taxon>Pseudomonadota</taxon>
        <taxon>Betaproteobacteria</taxon>
        <taxon>Burkholderiales</taxon>
        <taxon>Oxalobacteraceae</taxon>
        <taxon>Telluria group</taxon>
        <taxon>Massilia</taxon>
    </lineage>
</organism>
<evidence type="ECO:0000256" key="4">
    <source>
        <dbReference type="ARBA" id="ARBA00022764"/>
    </source>
</evidence>
<reference evidence="11 12" key="1">
    <citation type="submission" date="2018-09" db="EMBL/GenBank/DDBJ databases">
        <authorList>
            <person name="Zhu H."/>
        </authorList>
    </citation>
    <scope>NUCLEOTIDE SEQUENCE [LARGE SCALE GENOMIC DNA]</scope>
    <source>
        <strain evidence="11 12">K1S02-61</strain>
    </source>
</reference>
<evidence type="ECO:0000256" key="1">
    <source>
        <dbReference type="ARBA" id="ARBA00004418"/>
    </source>
</evidence>
<sequence length="228" mass="25043">MRSLRFAIAAASLIASAAFASPTAPVNGAEYLTLAQPQPVQTAGKKVEVIEFFMYHCPACNALEPSLAAWVKKQGNNIEFKRVHMPMQGLADPEAHLYLTLEAMGKLEEMHPKVFRAFHVERQRLNRDDAIIEWVAKNGVDKAKFLEYWNSFGVQSKLRRIPQVLSNYKVDSVPTLVIDGRYMTSPSMVGQAAKGNMAGTVQAATMQVADALVAKVQKDKGLKPAAAK</sequence>
<keyword evidence="5 7" id="KW-1015">Disulfide bond</keyword>
<evidence type="ECO:0000256" key="8">
    <source>
        <dbReference type="PIRSR" id="PIRSR001488-1"/>
    </source>
</evidence>
<protein>
    <recommendedName>
        <fullName evidence="7">Thiol:disulfide interchange protein</fullName>
    </recommendedName>
</protein>
<feature type="chain" id="PRO_5019230776" description="Thiol:disulfide interchange protein" evidence="9">
    <location>
        <begin position="21"/>
        <end position="228"/>
    </location>
</feature>
<dbReference type="RefSeq" id="WP_119811493.1">
    <property type="nucleotide sequence ID" value="NZ_QYUP01000120.1"/>
</dbReference>
<dbReference type="InterPro" id="IPR023205">
    <property type="entry name" value="DsbA/DsbL"/>
</dbReference>
<dbReference type="Pfam" id="PF01323">
    <property type="entry name" value="DSBA"/>
    <property type="match status" value="1"/>
</dbReference>
<comment type="caution">
    <text evidence="11">The sequence shown here is derived from an EMBL/GenBank/DDBJ whole genome shotgun (WGS) entry which is preliminary data.</text>
</comment>
<dbReference type="AlphaFoldDB" id="A0A418XRG4"/>
<proteinExistence type="inferred from homology"/>
<dbReference type="InterPro" id="IPR001853">
    <property type="entry name" value="DSBA-like_thioredoxin_dom"/>
</dbReference>
<keyword evidence="4 7" id="KW-0574">Periplasm</keyword>
<dbReference type="Gene3D" id="3.40.30.10">
    <property type="entry name" value="Glutaredoxin"/>
    <property type="match status" value="1"/>
</dbReference>
<dbReference type="Proteomes" id="UP000284006">
    <property type="component" value="Unassembled WGS sequence"/>
</dbReference>
<dbReference type="GO" id="GO:0042597">
    <property type="term" value="C:periplasmic space"/>
    <property type="evidence" value="ECO:0007669"/>
    <property type="project" value="UniProtKB-SubCell"/>
</dbReference>
<dbReference type="GO" id="GO:0016491">
    <property type="term" value="F:oxidoreductase activity"/>
    <property type="evidence" value="ECO:0007669"/>
    <property type="project" value="InterPro"/>
</dbReference>
<evidence type="ECO:0000256" key="5">
    <source>
        <dbReference type="ARBA" id="ARBA00023157"/>
    </source>
</evidence>
<dbReference type="PANTHER" id="PTHR35891">
    <property type="entry name" value="THIOL:DISULFIDE INTERCHANGE PROTEIN DSBA"/>
    <property type="match status" value="1"/>
</dbReference>
<dbReference type="PROSITE" id="PS51352">
    <property type="entry name" value="THIOREDOXIN_2"/>
    <property type="match status" value="1"/>
</dbReference>
<evidence type="ECO:0000259" key="10">
    <source>
        <dbReference type="PROSITE" id="PS51352"/>
    </source>
</evidence>
<keyword evidence="12" id="KW-1185">Reference proteome</keyword>
<dbReference type="InterPro" id="IPR036249">
    <property type="entry name" value="Thioredoxin-like_sf"/>
</dbReference>
<dbReference type="OrthoDB" id="9784896at2"/>
<accession>A0A418XRG4</accession>
<dbReference type="PANTHER" id="PTHR35891:SF3">
    <property type="entry name" value="THIOL:DISULFIDE INTERCHANGE PROTEIN DSBL"/>
    <property type="match status" value="1"/>
</dbReference>
<comment type="similarity">
    <text evidence="2">Belongs to the thioredoxin family. DsbA subfamily.</text>
</comment>
<evidence type="ECO:0000256" key="9">
    <source>
        <dbReference type="SAM" id="SignalP"/>
    </source>
</evidence>
<dbReference type="InterPro" id="IPR050824">
    <property type="entry name" value="Thiol_disulfide_DsbA"/>
</dbReference>
<keyword evidence="6" id="KW-0676">Redox-active center</keyword>
<dbReference type="EMBL" id="QYUP01000120">
    <property type="protein sequence ID" value="RJG15109.1"/>
    <property type="molecule type" value="Genomic_DNA"/>
</dbReference>
<feature type="signal peptide" evidence="9">
    <location>
        <begin position="1"/>
        <end position="20"/>
    </location>
</feature>
<evidence type="ECO:0000256" key="3">
    <source>
        <dbReference type="ARBA" id="ARBA00022729"/>
    </source>
</evidence>
<dbReference type="InterPro" id="IPR013766">
    <property type="entry name" value="Thioredoxin_domain"/>
</dbReference>
<feature type="domain" description="Thioredoxin" evidence="10">
    <location>
        <begin position="12"/>
        <end position="166"/>
    </location>
</feature>
<dbReference type="SUPFAM" id="SSF52833">
    <property type="entry name" value="Thioredoxin-like"/>
    <property type="match status" value="1"/>
</dbReference>
<feature type="disulfide bond" description="Redox-active" evidence="8">
    <location>
        <begin position="57"/>
        <end position="60"/>
    </location>
</feature>
<evidence type="ECO:0000313" key="12">
    <source>
        <dbReference type="Proteomes" id="UP000284006"/>
    </source>
</evidence>
<dbReference type="PIRSF" id="PIRSF001488">
    <property type="entry name" value="Tdi_protein"/>
    <property type="match status" value="1"/>
</dbReference>
<evidence type="ECO:0000256" key="2">
    <source>
        <dbReference type="ARBA" id="ARBA00005791"/>
    </source>
</evidence>
<name>A0A418XRG4_9BURK</name>
<dbReference type="CDD" id="cd03019">
    <property type="entry name" value="DsbA_DsbA"/>
    <property type="match status" value="1"/>
</dbReference>